<evidence type="ECO:0000256" key="1">
    <source>
        <dbReference type="PIRSR" id="PIRSR000443-1"/>
    </source>
</evidence>
<gene>
    <name evidence="3" type="ORF">SAMN06295998_11261</name>
</gene>
<dbReference type="OrthoDB" id="9800754at2"/>
<evidence type="ECO:0000313" key="4">
    <source>
        <dbReference type="Proteomes" id="UP000192330"/>
    </source>
</evidence>
<feature type="active site" evidence="1">
    <location>
        <position position="310"/>
    </location>
</feature>
<protein>
    <submittedName>
        <fullName evidence="3">Homoserine O-acetyltransferase</fullName>
    </submittedName>
</protein>
<dbReference type="EMBL" id="FWYD01000012">
    <property type="protein sequence ID" value="SMC94646.1"/>
    <property type="molecule type" value="Genomic_DNA"/>
</dbReference>
<dbReference type="PIRSF" id="PIRSF000443">
    <property type="entry name" value="Homoser_Ac_trans"/>
    <property type="match status" value="1"/>
</dbReference>
<dbReference type="SUPFAM" id="SSF53474">
    <property type="entry name" value="alpha/beta-Hydrolases"/>
    <property type="match status" value="1"/>
</dbReference>
<dbReference type="PANTHER" id="PTHR32268">
    <property type="entry name" value="HOMOSERINE O-ACETYLTRANSFERASE"/>
    <property type="match status" value="1"/>
</dbReference>
<dbReference type="Proteomes" id="UP000192330">
    <property type="component" value="Unassembled WGS sequence"/>
</dbReference>
<dbReference type="PANTHER" id="PTHR32268:SF15">
    <property type="entry name" value="HOMOSERINE ACETYLTRANSFERASE FAMILY PROTEIN (AFU_ORTHOLOGUE AFUA_1G15350)"/>
    <property type="match status" value="1"/>
</dbReference>
<dbReference type="RefSeq" id="WP_084353632.1">
    <property type="nucleotide sequence ID" value="NZ_FWYD01000012.1"/>
</dbReference>
<dbReference type="InterPro" id="IPR000073">
    <property type="entry name" value="AB_hydrolase_1"/>
</dbReference>
<dbReference type="Gene3D" id="3.40.50.1820">
    <property type="entry name" value="alpha/beta hydrolase"/>
    <property type="match status" value="1"/>
</dbReference>
<proteinExistence type="predicted"/>
<keyword evidence="4" id="KW-1185">Reference proteome</keyword>
<dbReference type="AlphaFoldDB" id="A0A1W2DC18"/>
<keyword evidence="3" id="KW-0808">Transferase</keyword>
<dbReference type="NCBIfam" id="NF005757">
    <property type="entry name" value="PRK07581.1"/>
    <property type="match status" value="1"/>
</dbReference>
<dbReference type="GO" id="GO:0016747">
    <property type="term" value="F:acyltransferase activity, transferring groups other than amino-acyl groups"/>
    <property type="evidence" value="ECO:0007669"/>
    <property type="project" value="InterPro"/>
</dbReference>
<sequence length="340" mass="37002">MNTHQTFCVTDFALECGTVLPEAVLAYETMGTLDPDGRNAVIYCSHFGATHEQCKFLIGAGAPLDPARHFIVLTNLSGNGLSSSPDNTPAPFSGPNFPLMTIRDNVRLQRALADHLGIKHVALVLGHSMGALQTFEWASSYPDFVAAALPYCGAARVSDHNKAFLEGMVAILACDPAFRRGYYTNPPTMGLKAVGRAWSAWAPTHGFYRMRAWEQLGFESLSAFLVDYWEKTFAGFDANNMLSQVRTWLAADIGTHPDHAGFEAALASITARTVVMPGATDAYFPKEDAAFEVSQMPNAECRPIPSDWGHWAGSGRNPKDNDFLGAAVRELLNDCRLVPV</sequence>
<organism evidence="3 4">
    <name type="scientific">Primorskyibacter flagellatus</name>
    <dbReference type="NCBI Taxonomy" id="1387277"/>
    <lineage>
        <taxon>Bacteria</taxon>
        <taxon>Pseudomonadati</taxon>
        <taxon>Pseudomonadota</taxon>
        <taxon>Alphaproteobacteria</taxon>
        <taxon>Rhodobacterales</taxon>
        <taxon>Roseobacteraceae</taxon>
        <taxon>Primorskyibacter</taxon>
    </lineage>
</organism>
<dbReference type="STRING" id="1387277.SAMN06295998_11261"/>
<reference evidence="3 4" key="1">
    <citation type="submission" date="2017-04" db="EMBL/GenBank/DDBJ databases">
        <authorList>
            <person name="Afonso C.L."/>
            <person name="Miller P.J."/>
            <person name="Scott M.A."/>
            <person name="Spackman E."/>
            <person name="Goraichik I."/>
            <person name="Dimitrov K.M."/>
            <person name="Suarez D.L."/>
            <person name="Swayne D.E."/>
        </authorList>
    </citation>
    <scope>NUCLEOTIDE SEQUENCE [LARGE SCALE GENOMIC DNA]</scope>
    <source>
        <strain evidence="3 4">CGMCC 1.12644</strain>
    </source>
</reference>
<feature type="active site" description="Nucleophile" evidence="1">
    <location>
        <position position="128"/>
    </location>
</feature>
<dbReference type="InterPro" id="IPR008220">
    <property type="entry name" value="HAT_MetX-like"/>
</dbReference>
<dbReference type="Pfam" id="PF00561">
    <property type="entry name" value="Abhydrolase_1"/>
    <property type="match status" value="1"/>
</dbReference>
<feature type="active site" evidence="1">
    <location>
        <position position="281"/>
    </location>
</feature>
<evidence type="ECO:0000259" key="2">
    <source>
        <dbReference type="Pfam" id="PF00561"/>
    </source>
</evidence>
<name>A0A1W2DC18_9RHOB</name>
<dbReference type="InterPro" id="IPR029058">
    <property type="entry name" value="AB_hydrolase_fold"/>
</dbReference>
<accession>A0A1W2DC18</accession>
<evidence type="ECO:0000313" key="3">
    <source>
        <dbReference type="EMBL" id="SMC94646.1"/>
    </source>
</evidence>
<feature type="domain" description="AB hydrolase-1" evidence="2">
    <location>
        <begin position="60"/>
        <end position="183"/>
    </location>
</feature>